<dbReference type="InterPro" id="IPR004038">
    <property type="entry name" value="Ribosomal_eL8/eL30/eS12/Gad45"/>
</dbReference>
<dbReference type="PROSITE" id="PS50088">
    <property type="entry name" value="ANK_REPEAT"/>
    <property type="match status" value="1"/>
</dbReference>
<evidence type="ECO:0000256" key="2">
    <source>
        <dbReference type="SAM" id="MobiDB-lite"/>
    </source>
</evidence>
<reference evidence="4 5" key="1">
    <citation type="journal article" date="2018" name="MBio">
        <title>Comparative Genomics Reveals the Core Gene Toolbox for the Fungus-Insect Symbiosis.</title>
        <authorList>
            <person name="Wang Y."/>
            <person name="Stata M."/>
            <person name="Wang W."/>
            <person name="Stajich J.E."/>
            <person name="White M.M."/>
            <person name="Moncalvo J.M."/>
        </authorList>
    </citation>
    <scope>NUCLEOTIDE SEQUENCE [LARGE SCALE GENOMIC DNA]</scope>
    <source>
        <strain evidence="4 5">SWE-8-4</strain>
    </source>
</reference>
<dbReference type="Gene3D" id="1.25.40.20">
    <property type="entry name" value="Ankyrin repeat-containing domain"/>
    <property type="match status" value="1"/>
</dbReference>
<keyword evidence="5" id="KW-1185">Reference proteome</keyword>
<dbReference type="GO" id="GO:0043021">
    <property type="term" value="F:ribonucleoprotein complex binding"/>
    <property type="evidence" value="ECO:0007669"/>
    <property type="project" value="TreeGrafter"/>
</dbReference>
<dbReference type="InterPro" id="IPR036770">
    <property type="entry name" value="Ankyrin_rpt-contain_sf"/>
</dbReference>
<evidence type="ECO:0000256" key="1">
    <source>
        <dbReference type="PROSITE-ProRule" id="PRU00023"/>
    </source>
</evidence>
<comment type="caution">
    <text evidence="4">The sequence shown here is derived from an EMBL/GenBank/DDBJ whole genome shotgun (WGS) entry which is preliminary data.</text>
</comment>
<dbReference type="OrthoDB" id="2161441at2759"/>
<sequence length="1057" mass="121857">MKLRKKSKPKPQKEIDLYSIIEKKLKELNLNPEFSTPFKPKPYCNSHNKKSCLSTPQSQSTLPKKSISISFEYQKPKKNIHAFSETCQKNRFANVHQKPSLPENVSNSSKSKNNILQGKIKNDNTILKYGPQNKADSSAPLRTFRGIQKKQPKRKRVGKIKQKFKLQQLVSRATNKKNCNIIAGSAIPSSNTDQSSLNLLKQISTVQNILCEVNNYHNMLQPKKSNDLSNGNTDNNAISITKSEIANIAHQQAALQSNVKNNTENNERHKFSEDLFNISTDNAKLSAFKQIEDINCFNRTWGEWKNVSNHKVCIQIQKIRSLWIFSNESELSKFQTRAHSSDPIKAKTKKRYYCGAKEILSKIKLGKIKCVIVSINIQPIDYINDIFDENTTKILQICEKLNINVVFSHTRRTLGKLIFSGKKAKSVSCIGLSFIDGADEEYKNTLRCSKIASDSWLSDLTVGINISNEQSKSSKICLPIFSAAWYKNWPEKVFQYIIGYQLCESPWMYIDNNQLARKFSNAINPLQKIYRLKEMLSPLHVASIRGNYKYFSAILNQEYFARFYVDYGFKSFKGENFLHMAAKNGHFALIDLLINLYNKEETNPIGNSTSVLIPSLERNFISLFCQYSTLGINPLLTLITKQVNPMLLEKILNILKYGLNIKSTTDQGQCSDILEGNLNIPKDFNLQKYLYFDLCKPHIYNHYNLTVIDLLSICYKNNEEAYNVIKIIQKFVDLKKILNQSFIIVERFFSSNELLTNNSKKIIDFETEILQMLPPFSWLISLTIKNNYKLLNFLLKNIVSSFSFYNKNKYLKFEASSTDISHFQQQINRIAHQKFGKIAIDFSSGLKNIFSDRTNFEKYFTLDDINSKSSLKLANEKEILAFFAFINFFYSTTKDGKGMLWYACFYGNLSITKLILNTNYFIKLQLVEFLDKISSNTKYGFYFLLFKDLDVLNPHLNIKNIRAILKRDFLIDIKTSGVSDNTKLIPYSVIGDGVKFEKWLTIECNCKKPFRYKHKSISLKLSKKIEYSILGKCSACKSNINMYEKLLEIEKIVQFND</sequence>
<dbReference type="GO" id="GO:1990904">
    <property type="term" value="C:ribonucleoprotein complex"/>
    <property type="evidence" value="ECO:0007669"/>
    <property type="project" value="TreeGrafter"/>
</dbReference>
<dbReference type="Pfam" id="PF01248">
    <property type="entry name" value="Ribosomal_L7Ae"/>
    <property type="match status" value="1"/>
</dbReference>
<dbReference type="GO" id="GO:0005739">
    <property type="term" value="C:mitochondrion"/>
    <property type="evidence" value="ECO:0007669"/>
    <property type="project" value="TreeGrafter"/>
</dbReference>
<evidence type="ECO:0000259" key="3">
    <source>
        <dbReference type="Pfam" id="PF01248"/>
    </source>
</evidence>
<dbReference type="STRING" id="133385.A0A2T9YU10"/>
<dbReference type="SUPFAM" id="SSF55315">
    <property type="entry name" value="L30e-like"/>
    <property type="match status" value="1"/>
</dbReference>
<keyword evidence="1" id="KW-0040">ANK repeat</keyword>
<gene>
    <name evidence="4" type="ORF">BB561_001607</name>
</gene>
<dbReference type="GO" id="GO:0035368">
    <property type="term" value="F:selenocysteine insertion sequence binding"/>
    <property type="evidence" value="ECO:0007669"/>
    <property type="project" value="InterPro"/>
</dbReference>
<name>A0A2T9YU10_9FUNG</name>
<dbReference type="PANTHER" id="PTHR13284">
    <property type="entry name" value="GH01354P"/>
    <property type="match status" value="1"/>
</dbReference>
<dbReference type="InterPro" id="IPR002110">
    <property type="entry name" value="Ankyrin_rpt"/>
</dbReference>
<dbReference type="Gene3D" id="3.30.1330.30">
    <property type="match status" value="1"/>
</dbReference>
<accession>A0A2T9YU10</accession>
<dbReference type="PANTHER" id="PTHR13284:SF4">
    <property type="entry name" value="C2H2-TYPE DOMAIN-CONTAINING PROTEIN"/>
    <property type="match status" value="1"/>
</dbReference>
<proteinExistence type="predicted"/>
<dbReference type="SMART" id="SM00248">
    <property type="entry name" value="ANK"/>
    <property type="match status" value="3"/>
</dbReference>
<feature type="compositionally biased region" description="Low complexity" evidence="2">
    <location>
        <begin position="104"/>
        <end position="114"/>
    </location>
</feature>
<evidence type="ECO:0000313" key="5">
    <source>
        <dbReference type="Proteomes" id="UP000245383"/>
    </source>
</evidence>
<dbReference type="InterPro" id="IPR040051">
    <property type="entry name" value="SECISBP2"/>
</dbReference>
<evidence type="ECO:0000313" key="4">
    <source>
        <dbReference type="EMBL" id="PVU95764.1"/>
    </source>
</evidence>
<dbReference type="AlphaFoldDB" id="A0A2T9YU10"/>
<dbReference type="SUPFAM" id="SSF48403">
    <property type="entry name" value="Ankyrin repeat"/>
    <property type="match status" value="1"/>
</dbReference>
<protein>
    <recommendedName>
        <fullName evidence="3">Ribosomal protein eL8/eL30/eS12/Gadd45 domain-containing protein</fullName>
    </recommendedName>
</protein>
<feature type="region of interest" description="Disordered" evidence="2">
    <location>
        <begin position="97"/>
        <end position="117"/>
    </location>
</feature>
<feature type="repeat" description="ANK" evidence="1">
    <location>
        <begin position="573"/>
        <end position="595"/>
    </location>
</feature>
<feature type="domain" description="Ribosomal protein eL8/eL30/eS12/Gadd45" evidence="3">
    <location>
        <begin position="345"/>
        <end position="420"/>
    </location>
</feature>
<dbReference type="Proteomes" id="UP000245383">
    <property type="component" value="Unassembled WGS sequence"/>
</dbReference>
<dbReference type="GO" id="GO:0003730">
    <property type="term" value="F:mRNA 3'-UTR binding"/>
    <property type="evidence" value="ECO:0007669"/>
    <property type="project" value="TreeGrafter"/>
</dbReference>
<dbReference type="EMBL" id="MBFR01000047">
    <property type="protein sequence ID" value="PVU95764.1"/>
    <property type="molecule type" value="Genomic_DNA"/>
</dbReference>
<dbReference type="InterPro" id="IPR029064">
    <property type="entry name" value="Ribosomal_eL30-like_sf"/>
</dbReference>
<dbReference type="PROSITE" id="PS50297">
    <property type="entry name" value="ANK_REP_REGION"/>
    <property type="match status" value="1"/>
</dbReference>
<organism evidence="4 5">
    <name type="scientific">Smittium simulii</name>
    <dbReference type="NCBI Taxonomy" id="133385"/>
    <lineage>
        <taxon>Eukaryota</taxon>
        <taxon>Fungi</taxon>
        <taxon>Fungi incertae sedis</taxon>
        <taxon>Zoopagomycota</taxon>
        <taxon>Kickxellomycotina</taxon>
        <taxon>Harpellomycetes</taxon>
        <taxon>Harpellales</taxon>
        <taxon>Legeriomycetaceae</taxon>
        <taxon>Smittium</taxon>
    </lineage>
</organism>